<reference evidence="1" key="1">
    <citation type="submission" date="2022-12" db="EMBL/GenBank/DDBJ databases">
        <authorList>
            <person name="Petersen C."/>
        </authorList>
    </citation>
    <scope>NUCLEOTIDE SEQUENCE</scope>
    <source>
        <strain evidence="1">IBT 30728</strain>
    </source>
</reference>
<sequence>MAEPEGPGDTPCENHHVANVVDPPVVDMPDDNIPKCSTECPGAKHRHYTGPYRQAFKMNCGKRHGTKYISVEEKASLEE</sequence>
<accession>A0A9W9XM51</accession>
<evidence type="ECO:0000313" key="1">
    <source>
        <dbReference type="EMBL" id="KAJ5495105.1"/>
    </source>
</evidence>
<reference evidence="1" key="2">
    <citation type="journal article" date="2023" name="IMA Fungus">
        <title>Comparative genomic study of the Penicillium genus elucidates a diverse pangenome and 15 lateral gene transfer events.</title>
        <authorList>
            <person name="Petersen C."/>
            <person name="Sorensen T."/>
            <person name="Nielsen M.R."/>
            <person name="Sondergaard T.E."/>
            <person name="Sorensen J.L."/>
            <person name="Fitzpatrick D.A."/>
            <person name="Frisvad J.C."/>
            <person name="Nielsen K.L."/>
        </authorList>
    </citation>
    <scope>NUCLEOTIDE SEQUENCE</scope>
    <source>
        <strain evidence="1">IBT 30728</strain>
    </source>
</reference>
<evidence type="ECO:0000313" key="2">
    <source>
        <dbReference type="Proteomes" id="UP001148312"/>
    </source>
</evidence>
<gene>
    <name evidence="1" type="ORF">N7539_000221</name>
</gene>
<keyword evidence="2" id="KW-1185">Reference proteome</keyword>
<organism evidence="1 2">
    <name type="scientific">Penicillium diatomitis</name>
    <dbReference type="NCBI Taxonomy" id="2819901"/>
    <lineage>
        <taxon>Eukaryota</taxon>
        <taxon>Fungi</taxon>
        <taxon>Dikarya</taxon>
        <taxon>Ascomycota</taxon>
        <taxon>Pezizomycotina</taxon>
        <taxon>Eurotiomycetes</taxon>
        <taxon>Eurotiomycetidae</taxon>
        <taxon>Eurotiales</taxon>
        <taxon>Aspergillaceae</taxon>
        <taxon>Penicillium</taxon>
    </lineage>
</organism>
<dbReference type="Proteomes" id="UP001148312">
    <property type="component" value="Unassembled WGS sequence"/>
</dbReference>
<name>A0A9W9XM51_9EURO</name>
<dbReference type="RefSeq" id="XP_056794118.1">
    <property type="nucleotide sequence ID" value="XM_056929825.1"/>
</dbReference>
<dbReference type="AlphaFoldDB" id="A0A9W9XM51"/>
<dbReference type="EMBL" id="JAPWDQ010000001">
    <property type="protein sequence ID" value="KAJ5495105.1"/>
    <property type="molecule type" value="Genomic_DNA"/>
</dbReference>
<protein>
    <submittedName>
        <fullName evidence="1">Uncharacterized protein</fullName>
    </submittedName>
</protein>
<proteinExistence type="predicted"/>
<comment type="caution">
    <text evidence="1">The sequence shown here is derived from an EMBL/GenBank/DDBJ whole genome shotgun (WGS) entry which is preliminary data.</text>
</comment>
<dbReference type="GeneID" id="81620074"/>